<name>A0A7S0RCJ9_9CHLO</name>
<organism evidence="2">
    <name type="scientific">Pyramimonas obovata</name>
    <dbReference type="NCBI Taxonomy" id="1411642"/>
    <lineage>
        <taxon>Eukaryota</taxon>
        <taxon>Viridiplantae</taxon>
        <taxon>Chlorophyta</taxon>
        <taxon>Pyramimonadophyceae</taxon>
        <taxon>Pyramimonadales</taxon>
        <taxon>Pyramimonadaceae</taxon>
        <taxon>Pyramimonas</taxon>
        <taxon>Pyramimonas incertae sedis</taxon>
    </lineage>
</organism>
<evidence type="ECO:0000256" key="1">
    <source>
        <dbReference type="SAM" id="MobiDB-lite"/>
    </source>
</evidence>
<protein>
    <submittedName>
        <fullName evidence="2">Uncharacterized protein</fullName>
    </submittedName>
</protein>
<dbReference type="AlphaFoldDB" id="A0A7S0RCJ9"/>
<dbReference type="EMBL" id="HBFA01023402">
    <property type="protein sequence ID" value="CAD8673718.1"/>
    <property type="molecule type" value="Transcribed_RNA"/>
</dbReference>
<feature type="region of interest" description="Disordered" evidence="1">
    <location>
        <begin position="153"/>
        <end position="174"/>
    </location>
</feature>
<reference evidence="2" key="1">
    <citation type="submission" date="2021-01" db="EMBL/GenBank/DDBJ databases">
        <authorList>
            <person name="Corre E."/>
            <person name="Pelletier E."/>
            <person name="Niang G."/>
            <person name="Scheremetjew M."/>
            <person name="Finn R."/>
            <person name="Kale V."/>
            <person name="Holt S."/>
            <person name="Cochrane G."/>
            <person name="Meng A."/>
            <person name="Brown T."/>
            <person name="Cohen L."/>
        </authorList>
    </citation>
    <scope>NUCLEOTIDE SEQUENCE</scope>
    <source>
        <strain evidence="2">CCMP722</strain>
    </source>
</reference>
<sequence>MVLGVGLSNSAMQANRDAYLRNKDVKTGAVRLDRRSGSGRNAYSKKQGAGGKGTWGAWDQYDMDMDMNDDFEEDEDTDEYKAPAYAWMMADYAALTDSPKVADQPAPQTDILKMLNDLIKEFSENQRTNPKLPKKAQKYADKNNKMCRALSRHPRVQSRNGVRVAQPSPACRCH</sequence>
<gene>
    <name evidence="2" type="ORF">POBO1169_LOCUS11912</name>
</gene>
<proteinExistence type="predicted"/>
<accession>A0A7S0RCJ9</accession>
<evidence type="ECO:0000313" key="2">
    <source>
        <dbReference type="EMBL" id="CAD8673718.1"/>
    </source>
</evidence>